<dbReference type="EMBL" id="CP053708">
    <property type="protein sequence ID" value="QKE90172.1"/>
    <property type="molecule type" value="Genomic_DNA"/>
</dbReference>
<dbReference type="Proteomes" id="UP000500767">
    <property type="component" value="Chromosome"/>
</dbReference>
<feature type="transmembrane region" description="Helical" evidence="1">
    <location>
        <begin position="7"/>
        <end position="31"/>
    </location>
</feature>
<organism evidence="2 3">
    <name type="scientific">Lichenicola cladoniae</name>
    <dbReference type="NCBI Taxonomy" id="1484109"/>
    <lineage>
        <taxon>Bacteria</taxon>
        <taxon>Pseudomonadati</taxon>
        <taxon>Pseudomonadota</taxon>
        <taxon>Alphaproteobacteria</taxon>
        <taxon>Acetobacterales</taxon>
        <taxon>Acetobacteraceae</taxon>
        <taxon>Lichenicola</taxon>
    </lineage>
</organism>
<dbReference type="RefSeq" id="WP_171835876.1">
    <property type="nucleotide sequence ID" value="NZ_CP053708.1"/>
</dbReference>
<protein>
    <submittedName>
        <fullName evidence="2">Uncharacterized protein</fullName>
    </submittedName>
</protein>
<keyword evidence="3" id="KW-1185">Reference proteome</keyword>
<keyword evidence="1" id="KW-0472">Membrane</keyword>
<dbReference type="KEGG" id="lck:HN018_09045"/>
<keyword evidence="1" id="KW-0812">Transmembrane</keyword>
<proteinExistence type="predicted"/>
<name>A0A6M8HP90_9PROT</name>
<keyword evidence="1" id="KW-1133">Transmembrane helix</keyword>
<evidence type="ECO:0000256" key="1">
    <source>
        <dbReference type="SAM" id="Phobius"/>
    </source>
</evidence>
<dbReference type="AlphaFoldDB" id="A0A6M8HP90"/>
<evidence type="ECO:0000313" key="3">
    <source>
        <dbReference type="Proteomes" id="UP000500767"/>
    </source>
</evidence>
<accession>A0A6M8HP90</accession>
<feature type="transmembrane region" description="Helical" evidence="1">
    <location>
        <begin position="43"/>
        <end position="64"/>
    </location>
</feature>
<gene>
    <name evidence="2" type="ORF">HN018_09045</name>
</gene>
<evidence type="ECO:0000313" key="2">
    <source>
        <dbReference type="EMBL" id="QKE90172.1"/>
    </source>
</evidence>
<sequence length="83" mass="9219">MLLKRVYLIAALMLGGFIVASVSVWSLAFNMNSANVSAWTSPWIMARLPILIGVLMIVGGFRLLSHTRVARPMDDIDDEDRTI</sequence>
<reference evidence="2 3" key="1">
    <citation type="journal article" date="2014" name="World J. Microbiol. Biotechnol.">
        <title>Biodiversity and physiological characteristics of Antarctic and Arctic lichens-associated bacteria.</title>
        <authorList>
            <person name="Lee Y.M."/>
            <person name="Kim E.H."/>
            <person name="Lee H.K."/>
            <person name="Hong S.G."/>
        </authorList>
    </citation>
    <scope>NUCLEOTIDE SEQUENCE [LARGE SCALE GENOMIC DNA]</scope>
    <source>
        <strain evidence="2 3">PAMC 26569</strain>
    </source>
</reference>